<evidence type="ECO:0000313" key="1">
    <source>
        <dbReference type="EMBL" id="SVA30588.1"/>
    </source>
</evidence>
<dbReference type="AlphaFoldDB" id="A0A381USI7"/>
<dbReference type="EMBL" id="UINC01006951">
    <property type="protein sequence ID" value="SVA30588.1"/>
    <property type="molecule type" value="Genomic_DNA"/>
</dbReference>
<sequence>MRIVLISLVITSFLGSVGELKAGGHNEDKKLVAPTSGYEGMEDQLARAMNVVLMTLNERSAYQHDINDALVKMILTTIQFAKNNDMIDELIANEVETTRPLLERVRRNYLKTGQLETAMVGMIDRTACSYQLYLKIDKTDAERSWESPFGLVLEQTRRMGQHDLTEQEVHDIWIKKRYHAFAEVIGIELSISDIDENGKVTIKALKPTTIAKN</sequence>
<gene>
    <name evidence="1" type="ORF">METZ01_LOCUS83442</name>
</gene>
<name>A0A381USI7_9ZZZZ</name>
<accession>A0A381USI7</accession>
<proteinExistence type="predicted"/>
<reference evidence="1" key="1">
    <citation type="submission" date="2018-05" db="EMBL/GenBank/DDBJ databases">
        <authorList>
            <person name="Lanie J.A."/>
            <person name="Ng W.-L."/>
            <person name="Kazmierczak K.M."/>
            <person name="Andrzejewski T.M."/>
            <person name="Davidsen T.M."/>
            <person name="Wayne K.J."/>
            <person name="Tettelin H."/>
            <person name="Glass J.I."/>
            <person name="Rusch D."/>
            <person name="Podicherti R."/>
            <person name="Tsui H.-C.T."/>
            <person name="Winkler M.E."/>
        </authorList>
    </citation>
    <scope>NUCLEOTIDE SEQUENCE</scope>
</reference>
<protein>
    <submittedName>
        <fullName evidence="1">Uncharacterized protein</fullName>
    </submittedName>
</protein>
<organism evidence="1">
    <name type="scientific">marine metagenome</name>
    <dbReference type="NCBI Taxonomy" id="408172"/>
    <lineage>
        <taxon>unclassified sequences</taxon>
        <taxon>metagenomes</taxon>
        <taxon>ecological metagenomes</taxon>
    </lineage>
</organism>